<dbReference type="OrthoDB" id="1731363at2759"/>
<dbReference type="InterPro" id="IPR043472">
    <property type="entry name" value="Macro_dom-like"/>
</dbReference>
<dbReference type="EMBL" id="BJWL01000002">
    <property type="protein sequence ID" value="GFY82394.1"/>
    <property type="molecule type" value="Genomic_DNA"/>
</dbReference>
<keyword evidence="2" id="KW-1185">Reference proteome</keyword>
<name>A0A7J0E7D3_9ERIC</name>
<dbReference type="SUPFAM" id="SSF52540">
    <property type="entry name" value="P-loop containing nucleoside triphosphate hydrolases"/>
    <property type="match status" value="1"/>
</dbReference>
<dbReference type="AlphaFoldDB" id="A0A7J0E7D3"/>
<dbReference type="Proteomes" id="UP000585474">
    <property type="component" value="Unassembled WGS sequence"/>
</dbReference>
<dbReference type="SUPFAM" id="SSF52949">
    <property type="entry name" value="Macro domain-like"/>
    <property type="match status" value="1"/>
</dbReference>
<gene>
    <name evidence="1" type="ORF">Acr_02g0006340</name>
</gene>
<reference evidence="1 2" key="1">
    <citation type="submission" date="2019-07" db="EMBL/GenBank/DDBJ databases">
        <title>De Novo Assembly of kiwifruit Actinidia rufa.</title>
        <authorList>
            <person name="Sugita-Konishi S."/>
            <person name="Sato K."/>
            <person name="Mori E."/>
            <person name="Abe Y."/>
            <person name="Kisaki G."/>
            <person name="Hamano K."/>
            <person name="Suezawa K."/>
            <person name="Otani M."/>
            <person name="Fukuda T."/>
            <person name="Manabe T."/>
            <person name="Gomi K."/>
            <person name="Tabuchi M."/>
            <person name="Akimitsu K."/>
            <person name="Kataoka I."/>
        </authorList>
    </citation>
    <scope>NUCLEOTIDE SEQUENCE [LARGE SCALE GENOMIC DNA]</scope>
    <source>
        <strain evidence="2">cv. Fuchu</strain>
    </source>
</reference>
<accession>A0A7J0E7D3</accession>
<dbReference type="InterPro" id="IPR027417">
    <property type="entry name" value="P-loop_NTPase"/>
</dbReference>
<dbReference type="Gene3D" id="3.40.220.10">
    <property type="entry name" value="Leucine Aminopeptidase, subunit E, domain 1"/>
    <property type="match status" value="1"/>
</dbReference>
<comment type="caution">
    <text evidence="1">The sequence shown here is derived from an EMBL/GenBank/DDBJ whole genome shotgun (WGS) entry which is preliminary data.</text>
</comment>
<proteinExistence type="predicted"/>
<organism evidence="1 2">
    <name type="scientific">Actinidia rufa</name>
    <dbReference type="NCBI Taxonomy" id="165716"/>
    <lineage>
        <taxon>Eukaryota</taxon>
        <taxon>Viridiplantae</taxon>
        <taxon>Streptophyta</taxon>
        <taxon>Embryophyta</taxon>
        <taxon>Tracheophyta</taxon>
        <taxon>Spermatophyta</taxon>
        <taxon>Magnoliopsida</taxon>
        <taxon>eudicotyledons</taxon>
        <taxon>Gunneridae</taxon>
        <taxon>Pentapetalae</taxon>
        <taxon>asterids</taxon>
        <taxon>Ericales</taxon>
        <taxon>Actinidiaceae</taxon>
        <taxon>Actinidia</taxon>
    </lineage>
</organism>
<dbReference type="Gene3D" id="3.40.50.300">
    <property type="entry name" value="P-loop containing nucleotide triphosphate hydrolases"/>
    <property type="match status" value="1"/>
</dbReference>
<dbReference type="Pfam" id="PF13671">
    <property type="entry name" value="AAA_33"/>
    <property type="match status" value="1"/>
</dbReference>
<evidence type="ECO:0000313" key="1">
    <source>
        <dbReference type="EMBL" id="GFY82394.1"/>
    </source>
</evidence>
<protein>
    <submittedName>
        <fullName evidence="1">APRATAXIN-like protein</fullName>
    </submittedName>
</protein>
<sequence>MVVILVGAPGSGKSTFCDHVMRVFTRPRDRVCQDTIGNGKAGTKPQSLMSAASALKDGKSIFIDRCNLDRKQRADFVKLGSHQVHLVHWILFHLVVLGRRSSDAKIQLGIMKFLKKVDAPVSAESIKEIACRIRLPLKSLRKMILRCKEPEDIARTAGKEEKEVEDLAFSSADGRFSSNNIPTLAFPSISTADFQFDLEKAADIIVEKVSECVTKLGNARPVL</sequence>
<evidence type="ECO:0000313" key="2">
    <source>
        <dbReference type="Proteomes" id="UP000585474"/>
    </source>
</evidence>